<evidence type="ECO:0000313" key="3">
    <source>
        <dbReference type="Proteomes" id="UP000694890"/>
    </source>
</evidence>
<organism evidence="3 4">
    <name type="scientific">Lates calcarifer</name>
    <name type="common">Barramundi</name>
    <name type="synonym">Holocentrus calcarifer</name>
    <dbReference type="NCBI Taxonomy" id="8187"/>
    <lineage>
        <taxon>Eukaryota</taxon>
        <taxon>Metazoa</taxon>
        <taxon>Chordata</taxon>
        <taxon>Craniata</taxon>
        <taxon>Vertebrata</taxon>
        <taxon>Euteleostomi</taxon>
        <taxon>Actinopterygii</taxon>
        <taxon>Neopterygii</taxon>
        <taxon>Teleostei</taxon>
        <taxon>Neoteleostei</taxon>
        <taxon>Acanthomorphata</taxon>
        <taxon>Carangaria</taxon>
        <taxon>Carangaria incertae sedis</taxon>
        <taxon>Centropomidae</taxon>
        <taxon>Lates</taxon>
    </lineage>
</organism>
<dbReference type="RefSeq" id="XP_050924883.1">
    <property type="nucleotide sequence ID" value="XM_051068926.1"/>
</dbReference>
<evidence type="ECO:0000259" key="2">
    <source>
        <dbReference type="Pfam" id="PF25107"/>
    </source>
</evidence>
<dbReference type="Pfam" id="PF25107">
    <property type="entry name" value="VWA7_N"/>
    <property type="match status" value="1"/>
</dbReference>
<dbReference type="GeneID" id="108874552"/>
<feature type="signal peptide" evidence="1">
    <location>
        <begin position="1"/>
        <end position="21"/>
    </location>
</feature>
<dbReference type="KEGG" id="lcf:108874552"/>
<dbReference type="Proteomes" id="UP000694890">
    <property type="component" value="Unplaced"/>
</dbReference>
<protein>
    <submittedName>
        <fullName evidence="4">von Willebrand factor A domain-containing protein 7-like</fullName>
    </submittedName>
</protein>
<accession>A0AAJ8DNA2</accession>
<dbReference type="InterPro" id="IPR052577">
    <property type="entry name" value="VWA7"/>
</dbReference>
<evidence type="ECO:0000313" key="4">
    <source>
        <dbReference type="RefSeq" id="XP_050924883.1"/>
    </source>
</evidence>
<gene>
    <name evidence="4" type="primary">LOC108874552</name>
</gene>
<dbReference type="InterPro" id="IPR056862">
    <property type="entry name" value="VWA7_N"/>
</dbReference>
<dbReference type="PANTHER" id="PTHR14905:SF22">
    <property type="entry name" value="VON WILLEBRAND FACTOR A DOMAIN-CONTAINING PROTEIN 7-LIKE"/>
    <property type="match status" value="1"/>
</dbReference>
<keyword evidence="1" id="KW-0732">Signal</keyword>
<evidence type="ECO:0000256" key="1">
    <source>
        <dbReference type="SAM" id="SignalP"/>
    </source>
</evidence>
<dbReference type="PANTHER" id="PTHR14905">
    <property type="entry name" value="NG37"/>
    <property type="match status" value="1"/>
</dbReference>
<feature type="domain" description="VWA7 N-terminal" evidence="2">
    <location>
        <begin position="65"/>
        <end position="170"/>
    </location>
</feature>
<name>A0AAJ8DNA2_LATCA</name>
<sequence>MTSGLGTVLLSLALMAGPAVALSPSGLGHPLISASQTALLQKVTETCRAVAEAAGHEFKPTGSSPEELVKACLGPTAKGEVSGAKFNSALQEIYQNGLVDRDFVNSAPHHFNSEDFLGGRRLITEGMVAIKTNVRWENFQAARETLGKVLHTLQDFYSHSNWVELDTQSHTSTSYAQICHWKT</sequence>
<feature type="chain" id="PRO_5042512041" evidence="1">
    <location>
        <begin position="22"/>
        <end position="183"/>
    </location>
</feature>
<dbReference type="AlphaFoldDB" id="A0AAJ8DNA2"/>
<proteinExistence type="predicted"/>
<reference evidence="4" key="1">
    <citation type="submission" date="2025-08" db="UniProtKB">
        <authorList>
            <consortium name="RefSeq"/>
        </authorList>
    </citation>
    <scope>IDENTIFICATION</scope>
    <source>
        <tissue evidence="4">Brain</tissue>
    </source>
</reference>